<sequence length="692" mass="77960">MEEWVSRNHKQLSEAYANNGIDLISELDENLPGRTSFLPSSTELSNHRPRETSVPIPADFLPDPCKEAKKRRIGQHMDSPLLHRQKTSSPTNNHILGKASETVGGSSANMDDSTTYATEQAMGPYNEPWNLKNDHMGSSADDYFNFSDYGAHLSLYCKWVSQDVNLATFYRSAELSFHPHTAHNNLATNGQMIPLPTAGGTRMIDELGHMGDKIALQQKLIICKEAPQSSQATRVNPQLNSDPVWPRVASFIGTSDGCSTHDMIDNRTVQKPLDVMFPLSMGAQINPDFFEIYKALLADSGAHPIESTGNKAITSTSDTSIIGDHINRSDPSSIHITSNKIPQESNISKTIHQRKSHNNLQSSPHLKSKKGLFVPNFTSSTSLHTKGSDVHSNLSQNSIDSSIYKVRPNELVMGGENLVINNLEPQEASKNDDVSLVSSGKTGNFHIPRLIFNMSTMNCATISPNYEGSMSKILNLAKTLCEKNTQINWYTTNKLISGTFTGSDGDPNRPSAIERNSLWLQSKKVLFENVSTWLKYWNHQTGYNLEEFSTKNWPPELQKIFPLFVLYAEMIITVLGDPNEDHLEYVKKLKRAMDFFKELVEHDSSGNLEEDSKVKVREMKAFLLENIKKKRAPRSEFLWHILKFWITEEHHNLWTNEKIGQLSVNDHFKGLFNSIFSFSIENLTKFYKSRIP</sequence>
<organism evidence="1 2">
    <name type="scientific">Puccinia striiformis f. sp. tritici</name>
    <dbReference type="NCBI Taxonomy" id="168172"/>
    <lineage>
        <taxon>Eukaryota</taxon>
        <taxon>Fungi</taxon>
        <taxon>Dikarya</taxon>
        <taxon>Basidiomycota</taxon>
        <taxon>Pucciniomycotina</taxon>
        <taxon>Pucciniomycetes</taxon>
        <taxon>Pucciniales</taxon>
        <taxon>Pucciniaceae</taxon>
        <taxon>Puccinia</taxon>
    </lineage>
</organism>
<dbReference type="EMBL" id="CM045868">
    <property type="protein sequence ID" value="KAI7956570.1"/>
    <property type="molecule type" value="Genomic_DNA"/>
</dbReference>
<accession>A0ACC0EMX3</accession>
<name>A0ACC0EMX3_9BASI</name>
<protein>
    <submittedName>
        <fullName evidence="1">Uncharacterized protein</fullName>
    </submittedName>
</protein>
<gene>
    <name evidence="1" type="ORF">MJO28_003665</name>
</gene>
<proteinExistence type="predicted"/>
<keyword evidence="2" id="KW-1185">Reference proteome</keyword>
<reference evidence="2" key="1">
    <citation type="journal article" date="2018" name="BMC Genomics">
        <title>Genomic insights into host adaptation between the wheat stripe rust pathogen (Puccinia striiformis f. sp. tritici) and the barley stripe rust pathogen (Puccinia striiformis f. sp. hordei).</title>
        <authorList>
            <person name="Xia C."/>
            <person name="Wang M."/>
            <person name="Yin C."/>
            <person name="Cornejo O.E."/>
            <person name="Hulbert S.H."/>
            <person name="Chen X."/>
        </authorList>
    </citation>
    <scope>NUCLEOTIDE SEQUENCE [LARGE SCALE GENOMIC DNA]</scope>
    <source>
        <strain evidence="2">93-210</strain>
    </source>
</reference>
<reference evidence="2" key="2">
    <citation type="journal article" date="2018" name="Mol. Plant Microbe Interact.">
        <title>Genome sequence resources for the wheat stripe rust pathogen (Puccinia striiformis f. sp. tritici) and the barley stripe rust pathogen (Puccinia striiformis f. sp. hordei).</title>
        <authorList>
            <person name="Xia C."/>
            <person name="Wang M."/>
            <person name="Yin C."/>
            <person name="Cornejo O.E."/>
            <person name="Hulbert S.H."/>
            <person name="Chen X."/>
        </authorList>
    </citation>
    <scope>NUCLEOTIDE SEQUENCE [LARGE SCALE GENOMIC DNA]</scope>
    <source>
        <strain evidence="2">93-210</strain>
    </source>
</reference>
<reference evidence="1 2" key="3">
    <citation type="journal article" date="2022" name="Microbiol. Spectr.">
        <title>Folding features and dynamics of 3D genome architecture in plant fungal pathogens.</title>
        <authorList>
            <person name="Xia C."/>
        </authorList>
    </citation>
    <scope>NUCLEOTIDE SEQUENCE [LARGE SCALE GENOMIC DNA]</scope>
    <source>
        <strain evidence="1 2">93-210</strain>
    </source>
</reference>
<dbReference type="Proteomes" id="UP001060170">
    <property type="component" value="Chromosome 4"/>
</dbReference>
<comment type="caution">
    <text evidence="1">The sequence shown here is derived from an EMBL/GenBank/DDBJ whole genome shotgun (WGS) entry which is preliminary data.</text>
</comment>
<evidence type="ECO:0000313" key="1">
    <source>
        <dbReference type="EMBL" id="KAI7956570.1"/>
    </source>
</evidence>
<evidence type="ECO:0000313" key="2">
    <source>
        <dbReference type="Proteomes" id="UP001060170"/>
    </source>
</evidence>